<dbReference type="Proteomes" id="UP000316609">
    <property type="component" value="Unassembled WGS sequence"/>
</dbReference>
<evidence type="ECO:0000256" key="6">
    <source>
        <dbReference type="ARBA" id="ARBA00022989"/>
    </source>
</evidence>
<dbReference type="InterPro" id="IPR050297">
    <property type="entry name" value="LipidA_mod_glycosyltrf_83"/>
</dbReference>
<dbReference type="EMBL" id="VBOY01000036">
    <property type="protein sequence ID" value="TMQ67562.1"/>
    <property type="molecule type" value="Genomic_DNA"/>
</dbReference>
<reference evidence="9 10" key="1">
    <citation type="journal article" date="2019" name="Nat. Microbiol.">
        <title>Mediterranean grassland soil C-N compound turnover is dependent on rainfall and depth, and is mediated by genomically divergent microorganisms.</title>
        <authorList>
            <person name="Diamond S."/>
            <person name="Andeer P.F."/>
            <person name="Li Z."/>
            <person name="Crits-Christoph A."/>
            <person name="Burstein D."/>
            <person name="Anantharaman K."/>
            <person name="Lane K.R."/>
            <person name="Thomas B.C."/>
            <person name="Pan C."/>
            <person name="Northen T.R."/>
            <person name="Banfield J.F."/>
        </authorList>
    </citation>
    <scope>NUCLEOTIDE SEQUENCE [LARGE SCALE GENOMIC DNA]</scope>
    <source>
        <strain evidence="9">WS_8</strain>
    </source>
</reference>
<evidence type="ECO:0000256" key="7">
    <source>
        <dbReference type="ARBA" id="ARBA00023136"/>
    </source>
</evidence>
<feature type="transmembrane region" description="Helical" evidence="8">
    <location>
        <begin position="335"/>
        <end position="353"/>
    </location>
</feature>
<feature type="transmembrane region" description="Helical" evidence="8">
    <location>
        <begin position="261"/>
        <end position="282"/>
    </location>
</feature>
<accession>A0A538TVB0</accession>
<sequence length="485" mass="52649">MRLSLALAIAAAALLRGWLMARLAGITMDSPLYVTMAESLQRGARASGPAHHGYPALVALVGWIVPGRELPGRLVSFAAGVLLVPLVERLARTTAGPRWSLGAAWLVALHPLLAVYSTAVMTEASFLAVAGAGFLLLMRRRPLAAGATLGFSYLVRPEGIVYAAAAPLFARLGRRGLALAWLGSALVVAPYLGYLRWERGSWMLSPKDVVVRPVFESRGEAEWRIGGPRPIAEPHRSLIERLRWAAPSVARRYLPHLLTHLRLLLEAWPWPLLLLSAVGLAAYRGPPIAGLLTLPLLPALAVPFDVRFTQLLVPWLAAYAAAGGAWASSRRWSRAVAVASAALAVAGLTWCWIGSAGRVAVFFDDGPMPEMRAAGAWLKEHARPDATVMDRKAYVAFFAGLKHVQLPNDDYDTILSYARSSGADYLVIEEYIVRQLRPQLMPLVADPAFRQRERRVRLVHLEAGRLHAGVAVFEVMRTPAAGTSP</sequence>
<feature type="transmembrane region" description="Helical" evidence="8">
    <location>
        <begin position="122"/>
        <end position="138"/>
    </location>
</feature>
<dbReference type="GO" id="GO:0009103">
    <property type="term" value="P:lipopolysaccharide biosynthetic process"/>
    <property type="evidence" value="ECO:0007669"/>
    <property type="project" value="UniProtKB-ARBA"/>
</dbReference>
<keyword evidence="7 8" id="KW-0472">Membrane</keyword>
<proteinExistence type="predicted"/>
<organism evidence="9 10">
    <name type="scientific">Eiseniibacteriota bacterium</name>
    <dbReference type="NCBI Taxonomy" id="2212470"/>
    <lineage>
        <taxon>Bacteria</taxon>
        <taxon>Candidatus Eiseniibacteriota</taxon>
    </lineage>
</organism>
<keyword evidence="3" id="KW-0328">Glycosyltransferase</keyword>
<evidence type="ECO:0000313" key="9">
    <source>
        <dbReference type="EMBL" id="TMQ67562.1"/>
    </source>
</evidence>
<comment type="caution">
    <text evidence="9">The sequence shown here is derived from an EMBL/GenBank/DDBJ whole genome shotgun (WGS) entry which is preliminary data.</text>
</comment>
<protein>
    <submittedName>
        <fullName evidence="9">Glycosyltransferase family 39 protein</fullName>
    </submittedName>
</protein>
<feature type="transmembrane region" description="Helical" evidence="8">
    <location>
        <begin position="311"/>
        <end position="329"/>
    </location>
</feature>
<evidence type="ECO:0000313" key="10">
    <source>
        <dbReference type="Proteomes" id="UP000316609"/>
    </source>
</evidence>
<comment type="subcellular location">
    <subcellularLocation>
        <location evidence="1">Cell membrane</location>
        <topology evidence="1">Multi-pass membrane protein</topology>
    </subcellularLocation>
</comment>
<dbReference type="GO" id="GO:0005886">
    <property type="term" value="C:plasma membrane"/>
    <property type="evidence" value="ECO:0007669"/>
    <property type="project" value="UniProtKB-SubCell"/>
</dbReference>
<keyword evidence="4 9" id="KW-0808">Transferase</keyword>
<keyword evidence="6 8" id="KW-1133">Transmembrane helix</keyword>
<feature type="transmembrane region" description="Helical" evidence="8">
    <location>
        <begin position="176"/>
        <end position="197"/>
    </location>
</feature>
<evidence type="ECO:0000256" key="2">
    <source>
        <dbReference type="ARBA" id="ARBA00022475"/>
    </source>
</evidence>
<gene>
    <name evidence="9" type="ORF">E6K78_04370</name>
</gene>
<dbReference type="PANTHER" id="PTHR33908:SF11">
    <property type="entry name" value="MEMBRANE PROTEIN"/>
    <property type="match status" value="1"/>
</dbReference>
<evidence type="ECO:0000256" key="8">
    <source>
        <dbReference type="SAM" id="Phobius"/>
    </source>
</evidence>
<name>A0A538TVB0_UNCEI</name>
<dbReference type="GO" id="GO:0016763">
    <property type="term" value="F:pentosyltransferase activity"/>
    <property type="evidence" value="ECO:0007669"/>
    <property type="project" value="TreeGrafter"/>
</dbReference>
<feature type="transmembrane region" description="Helical" evidence="8">
    <location>
        <begin position="150"/>
        <end position="170"/>
    </location>
</feature>
<evidence type="ECO:0000256" key="5">
    <source>
        <dbReference type="ARBA" id="ARBA00022692"/>
    </source>
</evidence>
<dbReference type="PANTHER" id="PTHR33908">
    <property type="entry name" value="MANNOSYLTRANSFERASE YKCB-RELATED"/>
    <property type="match status" value="1"/>
</dbReference>
<dbReference type="AlphaFoldDB" id="A0A538TVB0"/>
<keyword evidence="5 8" id="KW-0812">Transmembrane</keyword>
<keyword evidence="2" id="KW-1003">Cell membrane</keyword>
<evidence type="ECO:0000256" key="3">
    <source>
        <dbReference type="ARBA" id="ARBA00022676"/>
    </source>
</evidence>
<evidence type="ECO:0000256" key="4">
    <source>
        <dbReference type="ARBA" id="ARBA00022679"/>
    </source>
</evidence>
<evidence type="ECO:0000256" key="1">
    <source>
        <dbReference type="ARBA" id="ARBA00004651"/>
    </source>
</evidence>